<accession>A0A8T1UNK7</accession>
<dbReference type="GO" id="GO:0042124">
    <property type="term" value="F:1,3-beta-glucanosyltransferase activity"/>
    <property type="evidence" value="ECO:0007669"/>
    <property type="project" value="TreeGrafter"/>
</dbReference>
<dbReference type="Proteomes" id="UP000688947">
    <property type="component" value="Unassembled WGS sequence"/>
</dbReference>
<dbReference type="InterPro" id="IPR004886">
    <property type="entry name" value="Glucanosyltransferase"/>
</dbReference>
<proteinExistence type="predicted"/>
<dbReference type="PANTHER" id="PTHR31468:SF2">
    <property type="entry name" value="1,3-BETA-GLUCANOSYLTRANSFERASE GAS1"/>
    <property type="match status" value="1"/>
</dbReference>
<reference evidence="5" key="1">
    <citation type="submission" date="2021-01" db="EMBL/GenBank/DDBJ databases">
        <title>Phytophthora aleatoria, a newly-described species from Pinus radiata is distinct from Phytophthora cactorum isolates based on comparative genomics.</title>
        <authorList>
            <person name="Mcdougal R."/>
            <person name="Panda P."/>
            <person name="Williams N."/>
            <person name="Studholme D.J."/>
        </authorList>
    </citation>
    <scope>NUCLEOTIDE SEQUENCE</scope>
    <source>
        <strain evidence="5">NZFS 3830</strain>
    </source>
</reference>
<dbReference type="VEuPathDB" id="FungiDB:PC110_g16365"/>
<dbReference type="PANTHER" id="PTHR31468">
    <property type="entry name" value="1,3-BETA-GLUCANOSYLTRANSFERASE GAS1"/>
    <property type="match status" value="1"/>
</dbReference>
<dbReference type="Pfam" id="PF03198">
    <property type="entry name" value="Glyco_hydro_72"/>
    <property type="match status" value="2"/>
</dbReference>
<evidence type="ECO:0008006" key="7">
    <source>
        <dbReference type="Google" id="ProtNLM"/>
    </source>
</evidence>
<evidence type="ECO:0000256" key="1">
    <source>
        <dbReference type="ARBA" id="ARBA00022729"/>
    </source>
</evidence>
<protein>
    <recommendedName>
        <fullName evidence="7">Glycoside hydrolase superfamily</fullName>
    </recommendedName>
</protein>
<feature type="signal peptide" evidence="4">
    <location>
        <begin position="1"/>
        <end position="27"/>
    </location>
</feature>
<keyword evidence="1 4" id="KW-0732">Signal</keyword>
<feature type="chain" id="PRO_5035843635" description="Glycoside hydrolase superfamily" evidence="4">
    <location>
        <begin position="28"/>
        <end position="264"/>
    </location>
</feature>
<sequence>MAFGSRVRGLCAAAALCTAIAVSPTDAWVPPIITKGNKFFDSETGLEFRMKGMAYYPRPNSGEMADVGNYDWAADEHEAVWKPHLEVMKDLGVNTIRLYSVDPSKAHDKFMCACSNAGIYVLVGITAPYSVHFDPIQHQTMARLRSLCAAVAIFAVGIYPVDAWLPPIVTKGNKLFDTDTGLEFRLKGMAYYPRPNSGELADVSNYDWAADEHESVWKPHLEVMEDLGVNTIRLYSVDPSVSHDKFMCACSEAGIYVLVGIPAP</sequence>
<name>A0A8T1UNK7_9STRA</name>
<dbReference type="VEuPathDB" id="FungiDB:PC110_g16362"/>
<gene>
    <name evidence="5" type="ORF">JG687_00006188</name>
</gene>
<evidence type="ECO:0000256" key="2">
    <source>
        <dbReference type="ARBA" id="ARBA00023157"/>
    </source>
</evidence>
<dbReference type="GO" id="GO:0034411">
    <property type="term" value="P:cell wall (1-&gt;3)-beta-D-glucan biosynthetic process"/>
    <property type="evidence" value="ECO:0007669"/>
    <property type="project" value="TreeGrafter"/>
</dbReference>
<comment type="caution">
    <text evidence="5">The sequence shown here is derived from an EMBL/GenBank/DDBJ whole genome shotgun (WGS) entry which is preliminary data.</text>
</comment>
<evidence type="ECO:0000256" key="4">
    <source>
        <dbReference type="SAM" id="SignalP"/>
    </source>
</evidence>
<evidence type="ECO:0000256" key="3">
    <source>
        <dbReference type="ARBA" id="ARBA00023180"/>
    </source>
</evidence>
<keyword evidence="3" id="KW-0325">Glycoprotein</keyword>
<keyword evidence="2" id="KW-1015">Disulfide bond</keyword>
<dbReference type="GO" id="GO:0005886">
    <property type="term" value="C:plasma membrane"/>
    <property type="evidence" value="ECO:0007669"/>
    <property type="project" value="TreeGrafter"/>
</dbReference>
<evidence type="ECO:0000313" key="5">
    <source>
        <dbReference type="EMBL" id="KAG6964072.1"/>
    </source>
</evidence>
<organism evidence="5 6">
    <name type="scientific">Phytophthora cactorum</name>
    <dbReference type="NCBI Taxonomy" id="29920"/>
    <lineage>
        <taxon>Eukaryota</taxon>
        <taxon>Sar</taxon>
        <taxon>Stramenopiles</taxon>
        <taxon>Oomycota</taxon>
        <taxon>Peronosporomycetes</taxon>
        <taxon>Peronosporales</taxon>
        <taxon>Peronosporaceae</taxon>
        <taxon>Phytophthora</taxon>
    </lineage>
</organism>
<dbReference type="OrthoDB" id="421038at2759"/>
<dbReference type="EMBL" id="JAENGZ010000248">
    <property type="protein sequence ID" value="KAG6964072.1"/>
    <property type="molecule type" value="Genomic_DNA"/>
</dbReference>
<dbReference type="AlphaFoldDB" id="A0A8T1UNK7"/>
<evidence type="ECO:0000313" key="6">
    <source>
        <dbReference type="Proteomes" id="UP000688947"/>
    </source>
</evidence>